<comment type="function">
    <text evidence="7">Catalyzes the formation of 6,7-dimethyl-8-ribityllumazine by condensation of 5-amino-6-(D-ribitylamino)uracil with 3,4-dihydroxy-2-butanone 4-phosphate. This is the penultimate step in the biosynthesis of riboflavin.</text>
</comment>
<gene>
    <name evidence="7" type="primary">ribH</name>
    <name evidence="9" type="ORF">GCM10009021_20360</name>
</gene>
<organism evidence="9 10">
    <name type="scientific">Halarchaeum nitratireducens</name>
    <dbReference type="NCBI Taxonomy" id="489913"/>
    <lineage>
        <taxon>Archaea</taxon>
        <taxon>Methanobacteriati</taxon>
        <taxon>Methanobacteriota</taxon>
        <taxon>Stenosarchaea group</taxon>
        <taxon>Halobacteria</taxon>
        <taxon>Halobacteriales</taxon>
        <taxon>Halobacteriaceae</taxon>
    </lineage>
</organism>
<dbReference type="Pfam" id="PF00885">
    <property type="entry name" value="DMRL_synthase"/>
    <property type="match status" value="1"/>
</dbReference>
<comment type="catalytic activity">
    <reaction evidence="6 7">
        <text>(2S)-2-hydroxy-3-oxobutyl phosphate + 5-amino-6-(D-ribitylamino)uracil = 6,7-dimethyl-8-(1-D-ribityl)lumazine + phosphate + 2 H2O + H(+)</text>
        <dbReference type="Rhea" id="RHEA:26152"/>
        <dbReference type="ChEBI" id="CHEBI:15377"/>
        <dbReference type="ChEBI" id="CHEBI:15378"/>
        <dbReference type="ChEBI" id="CHEBI:15934"/>
        <dbReference type="ChEBI" id="CHEBI:43474"/>
        <dbReference type="ChEBI" id="CHEBI:58201"/>
        <dbReference type="ChEBI" id="CHEBI:58830"/>
        <dbReference type="EC" id="2.5.1.78"/>
    </reaction>
</comment>
<accession>A0A830GBS5</accession>
<comment type="caution">
    <text evidence="7">Lacks conserved residue(s) required for the propagation of feature annotation.</text>
</comment>
<keyword evidence="10" id="KW-1185">Reference proteome</keyword>
<proteinExistence type="inferred from homology"/>
<dbReference type="EMBL" id="BMOQ01000005">
    <property type="protein sequence ID" value="GGN19221.1"/>
    <property type="molecule type" value="Genomic_DNA"/>
</dbReference>
<dbReference type="PANTHER" id="PTHR21058">
    <property type="entry name" value="6,7-DIMETHYL-8-RIBITYLLUMAZINE SYNTHASE DMRL SYNTHASE LUMAZINE SYNTHASE"/>
    <property type="match status" value="1"/>
</dbReference>
<dbReference type="HAMAP" id="MF_00178">
    <property type="entry name" value="Lumazine_synth"/>
    <property type="match status" value="1"/>
</dbReference>
<dbReference type="GO" id="GO:0009349">
    <property type="term" value="C:riboflavin synthase complex"/>
    <property type="evidence" value="ECO:0007669"/>
    <property type="project" value="UniProtKB-UniRule"/>
</dbReference>
<evidence type="ECO:0000313" key="10">
    <source>
        <dbReference type="Proteomes" id="UP000608850"/>
    </source>
</evidence>
<evidence type="ECO:0000256" key="3">
    <source>
        <dbReference type="ARBA" id="ARBA00012664"/>
    </source>
</evidence>
<evidence type="ECO:0000256" key="5">
    <source>
        <dbReference type="ARBA" id="ARBA00022679"/>
    </source>
</evidence>
<comment type="caution">
    <text evidence="9">The sequence shown here is derived from an EMBL/GenBank/DDBJ whole genome shotgun (WGS) entry which is preliminary data.</text>
</comment>
<name>A0A830GBS5_9EURY</name>
<feature type="region of interest" description="Disordered" evidence="8">
    <location>
        <begin position="1"/>
        <end position="29"/>
    </location>
</feature>
<dbReference type="Gene3D" id="3.40.50.960">
    <property type="entry name" value="Lumazine/riboflavin synthase"/>
    <property type="match status" value="1"/>
</dbReference>
<protein>
    <recommendedName>
        <fullName evidence="3 7">6,7-dimethyl-8-ribityllumazine synthase</fullName>
        <shortName evidence="7">DMRL synthase</shortName>
        <shortName evidence="7">LS</shortName>
        <shortName evidence="7">Lumazine synthase</shortName>
        <ecNumber evidence="3 7">2.5.1.78</ecNumber>
    </recommendedName>
</protein>
<evidence type="ECO:0000256" key="7">
    <source>
        <dbReference type="HAMAP-Rule" id="MF_00178"/>
    </source>
</evidence>
<dbReference type="InterPro" id="IPR002180">
    <property type="entry name" value="LS/RS"/>
</dbReference>
<dbReference type="SUPFAM" id="SSF52121">
    <property type="entry name" value="Lumazine synthase"/>
    <property type="match status" value="1"/>
</dbReference>
<dbReference type="Proteomes" id="UP000608850">
    <property type="component" value="Unassembled WGS sequence"/>
</dbReference>
<evidence type="ECO:0000256" key="4">
    <source>
        <dbReference type="ARBA" id="ARBA00022619"/>
    </source>
</evidence>
<feature type="compositionally biased region" description="Basic and acidic residues" evidence="8">
    <location>
        <begin position="1"/>
        <end position="22"/>
    </location>
</feature>
<dbReference type="GO" id="GO:0009231">
    <property type="term" value="P:riboflavin biosynthetic process"/>
    <property type="evidence" value="ECO:0007669"/>
    <property type="project" value="UniProtKB-UniRule"/>
</dbReference>
<dbReference type="EC" id="2.5.1.78" evidence="3 7"/>
<comment type="pathway">
    <text evidence="1 7">Cofactor biosynthesis; riboflavin biosynthesis; riboflavin from 2-hydroxy-3-oxobutyl phosphate and 5-amino-6-(D-ribitylamino)uracil: step 1/2.</text>
</comment>
<feature type="binding site" evidence="7">
    <location>
        <begin position="141"/>
        <end position="143"/>
    </location>
    <ligand>
        <name>5-amino-6-(D-ribitylamino)uracil</name>
        <dbReference type="ChEBI" id="CHEBI:15934"/>
    </ligand>
</feature>
<keyword evidence="5 7" id="KW-0808">Transferase</keyword>
<evidence type="ECO:0000313" key="9">
    <source>
        <dbReference type="EMBL" id="GGN19221.1"/>
    </source>
</evidence>
<dbReference type="AlphaFoldDB" id="A0A830GBS5"/>
<feature type="active site" description="Proton donor" evidence="7">
    <location>
        <position position="149"/>
    </location>
</feature>
<dbReference type="GO" id="GO:0000906">
    <property type="term" value="F:6,7-dimethyl-8-ribityllumazine synthase activity"/>
    <property type="evidence" value="ECO:0007669"/>
    <property type="project" value="UniProtKB-UniRule"/>
</dbReference>
<dbReference type="NCBIfam" id="TIGR00114">
    <property type="entry name" value="lumazine-synth"/>
    <property type="match status" value="1"/>
</dbReference>
<feature type="binding site" evidence="7">
    <location>
        <position position="85"/>
    </location>
    <ligand>
        <name>5-amino-6-(D-ribitylamino)uracil</name>
        <dbReference type="ChEBI" id="CHEBI:15934"/>
    </ligand>
</feature>
<dbReference type="InterPro" id="IPR034964">
    <property type="entry name" value="LS"/>
</dbReference>
<evidence type="ECO:0000256" key="2">
    <source>
        <dbReference type="ARBA" id="ARBA00007424"/>
    </source>
</evidence>
<evidence type="ECO:0000256" key="6">
    <source>
        <dbReference type="ARBA" id="ARBA00048785"/>
    </source>
</evidence>
<keyword evidence="4 7" id="KW-0686">Riboflavin biosynthesis</keyword>
<dbReference type="UniPathway" id="UPA00275">
    <property type="reaction ID" value="UER00404"/>
</dbReference>
<reference evidence="9 10" key="1">
    <citation type="journal article" date="2019" name="Int. J. Syst. Evol. Microbiol.">
        <title>The Global Catalogue of Microorganisms (GCM) 10K type strain sequencing project: providing services to taxonomists for standard genome sequencing and annotation.</title>
        <authorList>
            <consortium name="The Broad Institute Genomics Platform"/>
            <consortium name="The Broad Institute Genome Sequencing Center for Infectious Disease"/>
            <person name="Wu L."/>
            <person name="Ma J."/>
        </authorList>
    </citation>
    <scope>NUCLEOTIDE SEQUENCE [LARGE SCALE GENOMIC DNA]</scope>
    <source>
        <strain evidence="9 10">JCM 16331</strain>
    </source>
</reference>
<comment type="similarity">
    <text evidence="2 7">Belongs to the DMRL synthase family.</text>
</comment>
<feature type="binding site" evidence="7">
    <location>
        <begin position="146"/>
        <end position="147"/>
    </location>
    <ligand>
        <name>(2S)-2-hydroxy-3-oxobutyl phosphate</name>
        <dbReference type="ChEBI" id="CHEBI:58830"/>
    </ligand>
</feature>
<evidence type="ECO:0000256" key="8">
    <source>
        <dbReference type="SAM" id="MobiDB-lite"/>
    </source>
</evidence>
<dbReference type="PANTHER" id="PTHR21058:SF0">
    <property type="entry name" value="6,7-DIMETHYL-8-RIBITYLLUMAZINE SYNTHASE"/>
    <property type="match status" value="1"/>
</dbReference>
<dbReference type="InterPro" id="IPR036467">
    <property type="entry name" value="LS/RS_sf"/>
</dbReference>
<feature type="binding site" evidence="7">
    <location>
        <begin position="117"/>
        <end position="119"/>
    </location>
    <ligand>
        <name>5-amino-6-(D-ribitylamino)uracil</name>
        <dbReference type="ChEBI" id="CHEBI:15934"/>
    </ligand>
</feature>
<sequence>MSDARAERGESGDERDRRHGEDGDGDATIRVGHLCGASWRAGVTVSEADGDGGVRARRARENGTVLPARVDGSHMVSLGLVVAEFNRSVTEGMEEAARDAAADAGATVAETVHVPGAYDAPLAADRLARRADVDAVAVLGAIVTGDTDHDEVIGHAVASTLSEVSVDRDVPVTLGVSGPGMSGAEARERIEKGAEAVESALALADTLEDL</sequence>
<feature type="binding site" evidence="7">
    <location>
        <position position="174"/>
    </location>
    <ligand>
        <name>5-amino-6-(D-ribitylamino)uracil</name>
        <dbReference type="ChEBI" id="CHEBI:15934"/>
    </ligand>
</feature>
<evidence type="ECO:0000256" key="1">
    <source>
        <dbReference type="ARBA" id="ARBA00004917"/>
    </source>
</evidence>